<protein>
    <submittedName>
        <fullName evidence="2">NYN domain-containing protein</fullName>
    </submittedName>
</protein>
<dbReference type="InterPro" id="IPR021139">
    <property type="entry name" value="NYN"/>
</dbReference>
<dbReference type="EMBL" id="WISP01000180">
    <property type="protein sequence ID" value="MQW07191.1"/>
    <property type="molecule type" value="Genomic_DNA"/>
</dbReference>
<evidence type="ECO:0000313" key="2">
    <source>
        <dbReference type="EMBL" id="MQW07191.1"/>
    </source>
</evidence>
<proteinExistence type="predicted"/>
<feature type="domain" description="NYN" evidence="1">
    <location>
        <begin position="30"/>
        <end position="147"/>
    </location>
</feature>
<dbReference type="InterPro" id="IPR047140">
    <property type="entry name" value="LabA"/>
</dbReference>
<reference evidence="2" key="1">
    <citation type="journal article" date="2013" name="Genome Biol.">
        <title>Comparative genomics of the core and accessory genomes of 48 Sinorhizobium strains comprising five genospecies.</title>
        <authorList>
            <person name="Sugawara M."/>
            <person name="Epstein B."/>
            <person name="Badgley B.D."/>
            <person name="Unno T."/>
            <person name="Xu L."/>
            <person name="Reese J."/>
            <person name="Gyaneshwar P."/>
            <person name="Denny R."/>
            <person name="Mudge J."/>
            <person name="Bharti A.K."/>
            <person name="Farmer A.D."/>
            <person name="May G.D."/>
            <person name="Woodward J.E."/>
            <person name="Medigue C."/>
            <person name="Vallenet D."/>
            <person name="Lajus A."/>
            <person name="Rouy Z."/>
            <person name="Martinez-Vaz B."/>
            <person name="Tiffin P."/>
            <person name="Young N.D."/>
            <person name="Sadowsky M.J."/>
        </authorList>
    </citation>
    <scope>NUCLEOTIDE SEQUENCE</scope>
    <source>
        <strain evidence="2">M30</strain>
    </source>
</reference>
<dbReference type="GO" id="GO:0004540">
    <property type="term" value="F:RNA nuclease activity"/>
    <property type="evidence" value="ECO:0007669"/>
    <property type="project" value="InterPro"/>
</dbReference>
<gene>
    <name evidence="2" type="ORF">GHK45_26675</name>
</gene>
<dbReference type="PANTHER" id="PTHR35458:SF2">
    <property type="entry name" value="SLR0755 PROTEIN"/>
    <property type="match status" value="1"/>
</dbReference>
<sequence length="177" mass="19628">MLPRRRSASTSITASCSRLFGSAPICCGGNYYAPLVEDQETPTIRLLIDWLDYNGYQMVTKPIREFTDTLGRRRIKGNMDIDLAIDAIELAKTADHLVIFSGDGNFTSLVAALQRKGCRVTVVSTMATRPPMISGELRREADHFIDLAKLRGEIAREHAEVGPVREKDAVGEVETEM</sequence>
<organism evidence="2">
    <name type="scientific">Rhizobium meliloti</name>
    <name type="common">Ensifer meliloti</name>
    <name type="synonym">Sinorhizobium meliloti</name>
    <dbReference type="NCBI Taxonomy" id="382"/>
    <lineage>
        <taxon>Bacteria</taxon>
        <taxon>Pseudomonadati</taxon>
        <taxon>Pseudomonadota</taxon>
        <taxon>Alphaproteobacteria</taxon>
        <taxon>Hyphomicrobiales</taxon>
        <taxon>Rhizobiaceae</taxon>
        <taxon>Sinorhizobium/Ensifer group</taxon>
        <taxon>Sinorhizobium</taxon>
    </lineage>
</organism>
<dbReference type="CDD" id="cd10911">
    <property type="entry name" value="PIN_LabA"/>
    <property type="match status" value="1"/>
</dbReference>
<dbReference type="PANTHER" id="PTHR35458">
    <property type="entry name" value="SLR0755 PROTEIN"/>
    <property type="match status" value="1"/>
</dbReference>
<accession>A0A6A7ZZ32</accession>
<dbReference type="Pfam" id="PF01936">
    <property type="entry name" value="NYN"/>
    <property type="match status" value="1"/>
</dbReference>
<comment type="caution">
    <text evidence="2">The sequence shown here is derived from an EMBL/GenBank/DDBJ whole genome shotgun (WGS) entry which is preliminary data.</text>
</comment>
<evidence type="ECO:0000259" key="1">
    <source>
        <dbReference type="Pfam" id="PF01936"/>
    </source>
</evidence>
<dbReference type="Gene3D" id="3.40.50.1010">
    <property type="entry name" value="5'-nuclease"/>
    <property type="match status" value="1"/>
</dbReference>
<name>A0A6A7ZZ32_RHIML</name>
<dbReference type="AlphaFoldDB" id="A0A6A7ZZ32"/>